<proteinExistence type="predicted"/>
<dbReference type="SUPFAM" id="SSF52540">
    <property type="entry name" value="P-loop containing nucleoside triphosphate hydrolases"/>
    <property type="match status" value="1"/>
</dbReference>
<dbReference type="Proteomes" id="UP000035740">
    <property type="component" value="Unassembled WGS sequence"/>
</dbReference>
<keyword evidence="2" id="KW-0547">Nucleotide-binding</keyword>
<dbReference type="EC" id="3.6.4.13" evidence="1"/>
<evidence type="ECO:0000313" key="8">
    <source>
        <dbReference type="Proteomes" id="UP000035740"/>
    </source>
</evidence>
<evidence type="ECO:0000256" key="4">
    <source>
        <dbReference type="ARBA" id="ARBA00022806"/>
    </source>
</evidence>
<gene>
    <name evidence="7" type="ORF">BVRB_038950</name>
</gene>
<dbReference type="AlphaFoldDB" id="A0A0J7YNJ4"/>
<dbReference type="PANTHER" id="PTHR18934:SF99">
    <property type="entry name" value="ATP-DEPENDENT RNA HELICASE DHX37-RELATED"/>
    <property type="match status" value="1"/>
</dbReference>
<reference evidence="7 8" key="1">
    <citation type="journal article" date="2014" name="Nature">
        <title>The genome of the recently domesticated crop plant sugar beet (Beta vulgaris).</title>
        <authorList>
            <person name="Dohm J.C."/>
            <person name="Minoche A.E."/>
            <person name="Holtgrawe D."/>
            <person name="Capella-Gutierrez S."/>
            <person name="Zakrzewski F."/>
            <person name="Tafer H."/>
            <person name="Rupp O."/>
            <person name="Sorensen T.R."/>
            <person name="Stracke R."/>
            <person name="Reinhardt R."/>
            <person name="Goesmann A."/>
            <person name="Kraft T."/>
            <person name="Schulz B."/>
            <person name="Stadler P.F."/>
            <person name="Schmidt T."/>
            <person name="Gabaldon T."/>
            <person name="Lehrach H."/>
            <person name="Weisshaar B."/>
            <person name="Himmelbauer H."/>
        </authorList>
    </citation>
    <scope>NUCLEOTIDE SEQUENCE [LARGE SCALE GENOMIC DNA]</scope>
    <source>
        <tissue evidence="7">Taproot</tissue>
    </source>
</reference>
<comment type="catalytic activity">
    <reaction evidence="6">
        <text>ATP + H2O = ADP + phosphate + H(+)</text>
        <dbReference type="Rhea" id="RHEA:13065"/>
        <dbReference type="ChEBI" id="CHEBI:15377"/>
        <dbReference type="ChEBI" id="CHEBI:15378"/>
        <dbReference type="ChEBI" id="CHEBI:30616"/>
        <dbReference type="ChEBI" id="CHEBI:43474"/>
        <dbReference type="ChEBI" id="CHEBI:456216"/>
        <dbReference type="EC" id="3.6.4.13"/>
    </reaction>
</comment>
<dbReference type="GO" id="GO:0005524">
    <property type="term" value="F:ATP binding"/>
    <property type="evidence" value="ECO:0007669"/>
    <property type="project" value="UniProtKB-KW"/>
</dbReference>
<dbReference type="EMBL" id="KQ113871">
    <property type="protein sequence ID" value="KMS65147.1"/>
    <property type="molecule type" value="Genomic_DNA"/>
</dbReference>
<evidence type="ECO:0000256" key="1">
    <source>
        <dbReference type="ARBA" id="ARBA00012552"/>
    </source>
</evidence>
<feature type="non-terminal residue" evidence="7">
    <location>
        <position position="54"/>
    </location>
</feature>
<dbReference type="PANTHER" id="PTHR18934">
    <property type="entry name" value="ATP-DEPENDENT RNA HELICASE"/>
    <property type="match status" value="1"/>
</dbReference>
<evidence type="ECO:0000256" key="2">
    <source>
        <dbReference type="ARBA" id="ARBA00022741"/>
    </source>
</evidence>
<dbReference type="InterPro" id="IPR027417">
    <property type="entry name" value="P-loop_NTPase"/>
</dbReference>
<keyword evidence="4" id="KW-0347">Helicase</keyword>
<organism evidence="7 8">
    <name type="scientific">Beta vulgaris subsp. vulgaris</name>
    <name type="common">Beet</name>
    <dbReference type="NCBI Taxonomy" id="3555"/>
    <lineage>
        <taxon>Eukaryota</taxon>
        <taxon>Viridiplantae</taxon>
        <taxon>Streptophyta</taxon>
        <taxon>Embryophyta</taxon>
        <taxon>Tracheophyta</taxon>
        <taxon>Spermatophyta</taxon>
        <taxon>Magnoliopsida</taxon>
        <taxon>eudicotyledons</taxon>
        <taxon>Gunneridae</taxon>
        <taxon>Pentapetalae</taxon>
        <taxon>Caryophyllales</taxon>
        <taxon>Chenopodiaceae</taxon>
        <taxon>Betoideae</taxon>
        <taxon>Beta</taxon>
    </lineage>
</organism>
<keyword evidence="8" id="KW-1185">Reference proteome</keyword>
<sequence>MTAPETMSGDMLPVDKHRQRILDHIRNHRVTIVQGETGCGKSTRIPEMIWESEQ</sequence>
<dbReference type="Gramene" id="KMS65147">
    <property type="protein sequence ID" value="KMS65147"/>
    <property type="gene ID" value="BVRB_038950"/>
</dbReference>
<dbReference type="OrthoDB" id="1743425at2759"/>
<accession>A0A0J7YNJ4</accession>
<keyword evidence="5" id="KW-0067">ATP-binding</keyword>
<evidence type="ECO:0000256" key="3">
    <source>
        <dbReference type="ARBA" id="ARBA00022801"/>
    </source>
</evidence>
<protein>
    <recommendedName>
        <fullName evidence="1">RNA helicase</fullName>
        <ecNumber evidence="1">3.6.4.13</ecNumber>
    </recommendedName>
</protein>
<name>A0A0J7YNJ4_BETVV</name>
<evidence type="ECO:0000256" key="5">
    <source>
        <dbReference type="ARBA" id="ARBA00022840"/>
    </source>
</evidence>
<evidence type="ECO:0000313" key="7">
    <source>
        <dbReference type="EMBL" id="KMS65147.1"/>
    </source>
</evidence>
<dbReference type="Gene3D" id="3.40.50.300">
    <property type="entry name" value="P-loop containing nucleotide triphosphate hydrolases"/>
    <property type="match status" value="1"/>
</dbReference>
<dbReference type="GO" id="GO:0003724">
    <property type="term" value="F:RNA helicase activity"/>
    <property type="evidence" value="ECO:0007669"/>
    <property type="project" value="UniProtKB-EC"/>
</dbReference>
<keyword evidence="3" id="KW-0378">Hydrolase</keyword>
<dbReference type="GO" id="GO:0016787">
    <property type="term" value="F:hydrolase activity"/>
    <property type="evidence" value="ECO:0007669"/>
    <property type="project" value="UniProtKB-KW"/>
</dbReference>
<dbReference type="GO" id="GO:0003723">
    <property type="term" value="F:RNA binding"/>
    <property type="evidence" value="ECO:0007669"/>
    <property type="project" value="TreeGrafter"/>
</dbReference>
<evidence type="ECO:0000256" key="6">
    <source>
        <dbReference type="ARBA" id="ARBA00047984"/>
    </source>
</evidence>